<protein>
    <submittedName>
        <fullName evidence="2">Predicted protein</fullName>
    </submittedName>
</protein>
<dbReference type="EMBL" id="GG738884">
    <property type="protein sequence ID" value="EFC41694.1"/>
    <property type="molecule type" value="Genomic_DNA"/>
</dbReference>
<feature type="domain" description="DUF4116" evidence="1">
    <location>
        <begin position="87"/>
        <end position="134"/>
    </location>
</feature>
<dbReference type="GeneID" id="8851439"/>
<dbReference type="VEuPathDB" id="AmoebaDB:NAEGRDRAFT_70397"/>
<dbReference type="InterPro" id="IPR025197">
    <property type="entry name" value="DUF4116"/>
</dbReference>
<dbReference type="InParanoid" id="D2VN76"/>
<feature type="domain" description="DUF4116" evidence="1">
    <location>
        <begin position="259"/>
        <end position="297"/>
    </location>
</feature>
<keyword evidence="3" id="KW-1185">Reference proteome</keyword>
<dbReference type="KEGG" id="ngr:NAEGRDRAFT_70397"/>
<evidence type="ECO:0000259" key="1">
    <source>
        <dbReference type="Pfam" id="PF13475"/>
    </source>
</evidence>
<sequence length="626" mass="73709">MFAEIMEKYCDRFWVDSGDTIINFIPLEAVCVKDRELLLRLISVYNGMFAAGSEELRGDKEIVRAMLKSKFQTFHVLEFLADKLASDIEFILEIVESDHRYLCGVDEDLLKSEDFMSKAVQKSIYSIESADESLLYNEEWFKKVLQENKHVFLAVNDIDILGYHIEDPYKNSKFEDLPFEIRNDKCKMIQVLKTNGYCLKFISDQLKLDREITLCAVINDGLSLEFADESFRKDKEIVEKACISKSQSFQFAHKSLMEDPEFVLKLIEIDHCIFSLASIKLKSDPEFCLRYLSIDPKLRKTLECSELGSNREFIMDALQIICENKPYDCLFVDLLNEKLRNDKELILISLRVDIENYEFISPQLKQDKDILLFMAQKCRKITDIEVPEYMKNDREFVRALLSNDRCNDGWLEIIPPHFLEEEALVDEMLNNHPSLIECFPPEKQLDLIRKHPVSLIYSSSEMQIELIDLLIEVMQKYPNYFDYIDHQIQQAIYEKDKQTVVEVCKKNTYLIQHLALKVKSDPEIVLSCINKFETAFQFYSFVPHEIMEDWEFNLRAVRSCGFLYHYSRFTDETLELEALKQCGYFSLESLDTMQAEYIKDLLFKRMKLSYSSDFYLPKYFTTLDFL</sequence>
<dbReference type="OrthoDB" id="5919166at2759"/>
<gene>
    <name evidence="2" type="ORF">NAEGRDRAFT_70397</name>
</gene>
<accession>D2VN76</accession>
<evidence type="ECO:0000313" key="3">
    <source>
        <dbReference type="Proteomes" id="UP000006671"/>
    </source>
</evidence>
<dbReference type="Proteomes" id="UP000006671">
    <property type="component" value="Unassembled WGS sequence"/>
</dbReference>
<evidence type="ECO:0000313" key="2">
    <source>
        <dbReference type="EMBL" id="EFC41694.1"/>
    </source>
</evidence>
<dbReference type="RefSeq" id="XP_002674438.1">
    <property type="nucleotide sequence ID" value="XM_002674392.1"/>
</dbReference>
<reference evidence="2 3" key="1">
    <citation type="journal article" date="2010" name="Cell">
        <title>The genome of Naegleria gruberi illuminates early eukaryotic versatility.</title>
        <authorList>
            <person name="Fritz-Laylin L.K."/>
            <person name="Prochnik S.E."/>
            <person name="Ginger M.L."/>
            <person name="Dacks J.B."/>
            <person name="Carpenter M.L."/>
            <person name="Field M.C."/>
            <person name="Kuo A."/>
            <person name="Paredez A."/>
            <person name="Chapman J."/>
            <person name="Pham J."/>
            <person name="Shu S."/>
            <person name="Neupane R."/>
            <person name="Cipriano M."/>
            <person name="Mancuso J."/>
            <person name="Tu H."/>
            <person name="Salamov A."/>
            <person name="Lindquist E."/>
            <person name="Shapiro H."/>
            <person name="Lucas S."/>
            <person name="Grigoriev I.V."/>
            <person name="Cande W.Z."/>
            <person name="Fulton C."/>
            <person name="Rokhsar D.S."/>
            <person name="Dawson S.C."/>
        </authorList>
    </citation>
    <scope>NUCLEOTIDE SEQUENCE [LARGE SCALE GENOMIC DNA]</scope>
    <source>
        <strain evidence="2 3">NEG-M</strain>
    </source>
</reference>
<dbReference type="Pfam" id="PF13475">
    <property type="entry name" value="DUF4116"/>
    <property type="match status" value="3"/>
</dbReference>
<feature type="domain" description="DUF4116" evidence="1">
    <location>
        <begin position="209"/>
        <end position="256"/>
    </location>
</feature>
<dbReference type="AlphaFoldDB" id="D2VN76"/>
<name>D2VN76_NAEGR</name>
<proteinExistence type="predicted"/>
<organism evidence="3">
    <name type="scientific">Naegleria gruberi</name>
    <name type="common">Amoeba</name>
    <dbReference type="NCBI Taxonomy" id="5762"/>
    <lineage>
        <taxon>Eukaryota</taxon>
        <taxon>Discoba</taxon>
        <taxon>Heterolobosea</taxon>
        <taxon>Tetramitia</taxon>
        <taxon>Eutetramitia</taxon>
        <taxon>Vahlkampfiidae</taxon>
        <taxon>Naegleria</taxon>
    </lineage>
</organism>